<dbReference type="Proteomes" id="UP001174839">
    <property type="component" value="Unassembled WGS sequence"/>
</dbReference>
<sequence length="240" mass="27962">MNFWRVFYNGVWQARKNNLMNIAIKKHSGLIYAYIGVLLLFSCGSLREESQYKNPETVLFHANKVLVVGMVSDYGTRLRLESHLKDAFAERGVEAMRSVDLFDVAFTASERTEAELDKVEQQLLDKDFDAILFSKRIDSDTRSQLSSQLAEMGRSYERFSEDYLIHQGIYYDEDKDANQKHYTAETSLYCICTGKERELIWRSDVRLPKRRNSAGVIDNYADWLIQRLEDQQLIIGHESF</sequence>
<protein>
    <recommendedName>
        <fullName evidence="3">Cardiolipin synthetase</fullName>
    </recommendedName>
</protein>
<name>A0ABT7WCQ1_9FLAO</name>
<keyword evidence="2" id="KW-1185">Reference proteome</keyword>
<accession>A0ABT7WCQ1</accession>
<evidence type="ECO:0008006" key="3">
    <source>
        <dbReference type="Google" id="ProtNLM"/>
    </source>
</evidence>
<evidence type="ECO:0000313" key="2">
    <source>
        <dbReference type="Proteomes" id="UP001174839"/>
    </source>
</evidence>
<comment type="caution">
    <text evidence="1">The sequence shown here is derived from an EMBL/GenBank/DDBJ whole genome shotgun (WGS) entry which is preliminary data.</text>
</comment>
<reference evidence="1" key="1">
    <citation type="submission" date="2023-06" db="EMBL/GenBank/DDBJ databases">
        <title>Robiginitalea aurantiacus sp. nov. and Algoriphagus sediminis sp. nov., isolated from coastal sediment.</title>
        <authorList>
            <person name="Zhou Z.Y."/>
            <person name="An J."/>
            <person name="Jia Y.W."/>
            <person name="Du Z.J."/>
        </authorList>
    </citation>
    <scope>NUCLEOTIDE SEQUENCE</scope>
    <source>
        <strain evidence="1">M39</strain>
    </source>
</reference>
<evidence type="ECO:0000313" key="1">
    <source>
        <dbReference type="EMBL" id="MDM9630709.1"/>
    </source>
</evidence>
<dbReference type="RefSeq" id="WP_289724078.1">
    <property type="nucleotide sequence ID" value="NZ_JAUDUY010000002.1"/>
</dbReference>
<gene>
    <name evidence="1" type="ORF">QU605_04460</name>
</gene>
<proteinExistence type="predicted"/>
<organism evidence="1 2">
    <name type="scientific">Robiginitalea aurantiaca</name>
    <dbReference type="NCBI Taxonomy" id="3056915"/>
    <lineage>
        <taxon>Bacteria</taxon>
        <taxon>Pseudomonadati</taxon>
        <taxon>Bacteroidota</taxon>
        <taxon>Flavobacteriia</taxon>
        <taxon>Flavobacteriales</taxon>
        <taxon>Flavobacteriaceae</taxon>
        <taxon>Robiginitalea</taxon>
    </lineage>
</organism>
<dbReference type="EMBL" id="JAUDUY010000002">
    <property type="protein sequence ID" value="MDM9630709.1"/>
    <property type="molecule type" value="Genomic_DNA"/>
</dbReference>